<dbReference type="EMBL" id="KV426303">
    <property type="protein sequence ID" value="KZV82804.1"/>
    <property type="molecule type" value="Genomic_DNA"/>
</dbReference>
<sequence>MSSPDTDVRGLGFLKSKYPRLSLSKENIIQEETSEKNLRLPPPPVLCTGSAGCGVLAQSWFTVASAVKSYRKTHIEVFQSDTPASTSWQRRHSRTSGMLPLLTFVSSTISAMTDDQLPRPGEIWNACVSVRRGALLAAQMYSAAKLSQSMQQDLQDFLNLQVHGRDRPCIVFSVKQNTVQIFPITRLEGRPRHSVNGHIEHFLVPFGDDEVGNDSQTVIKTTPDWPTSKITPSYVFGYAIDVPIAAIHHKHLRGIEGQTFDVEPDELDKLQHVADAKLTSYKLIPRATMQEYNASWTARVKLPWRALDGLSGPASAPPEPLSAARPVRTICMPRLMRGVHVVNYPLFTYPPTIWESQTAAAHPSRSSANCDLGIDQEASDQFPALRSADPAASGHPSRECRVAARGDSLW</sequence>
<keyword evidence="2" id="KW-1185">Reference proteome</keyword>
<dbReference type="Proteomes" id="UP000077266">
    <property type="component" value="Unassembled WGS sequence"/>
</dbReference>
<dbReference type="AlphaFoldDB" id="A0A165CNL9"/>
<organism evidence="1 2">
    <name type="scientific">Exidia glandulosa HHB12029</name>
    <dbReference type="NCBI Taxonomy" id="1314781"/>
    <lineage>
        <taxon>Eukaryota</taxon>
        <taxon>Fungi</taxon>
        <taxon>Dikarya</taxon>
        <taxon>Basidiomycota</taxon>
        <taxon>Agaricomycotina</taxon>
        <taxon>Agaricomycetes</taxon>
        <taxon>Auriculariales</taxon>
        <taxon>Exidiaceae</taxon>
        <taxon>Exidia</taxon>
    </lineage>
</organism>
<reference evidence="1 2" key="1">
    <citation type="journal article" date="2016" name="Mol. Biol. Evol.">
        <title>Comparative Genomics of Early-Diverging Mushroom-Forming Fungi Provides Insights into the Origins of Lignocellulose Decay Capabilities.</title>
        <authorList>
            <person name="Nagy L.G."/>
            <person name="Riley R."/>
            <person name="Tritt A."/>
            <person name="Adam C."/>
            <person name="Daum C."/>
            <person name="Floudas D."/>
            <person name="Sun H."/>
            <person name="Yadav J.S."/>
            <person name="Pangilinan J."/>
            <person name="Larsson K.H."/>
            <person name="Matsuura K."/>
            <person name="Barry K."/>
            <person name="Labutti K."/>
            <person name="Kuo R."/>
            <person name="Ohm R.A."/>
            <person name="Bhattacharya S.S."/>
            <person name="Shirouzu T."/>
            <person name="Yoshinaga Y."/>
            <person name="Martin F.M."/>
            <person name="Grigoriev I.V."/>
            <person name="Hibbett D.S."/>
        </authorList>
    </citation>
    <scope>NUCLEOTIDE SEQUENCE [LARGE SCALE GENOMIC DNA]</scope>
    <source>
        <strain evidence="1 2">HHB12029</strain>
    </source>
</reference>
<gene>
    <name evidence="1" type="ORF">EXIGLDRAFT_702199</name>
</gene>
<accession>A0A165CNL9</accession>
<dbReference type="InParanoid" id="A0A165CNL9"/>
<evidence type="ECO:0000313" key="1">
    <source>
        <dbReference type="EMBL" id="KZV82804.1"/>
    </source>
</evidence>
<name>A0A165CNL9_EXIGL</name>
<protein>
    <submittedName>
        <fullName evidence="1">Uncharacterized protein</fullName>
    </submittedName>
</protein>
<evidence type="ECO:0000313" key="2">
    <source>
        <dbReference type="Proteomes" id="UP000077266"/>
    </source>
</evidence>
<proteinExistence type="predicted"/>